<dbReference type="EMBL" id="MSGO01000027">
    <property type="protein sequence ID" value="OLL14904.1"/>
    <property type="molecule type" value="Genomic_DNA"/>
</dbReference>
<name>A0A1Q8I1B7_9ACTO</name>
<reference evidence="1 2" key="1">
    <citation type="submission" date="2016-12" db="EMBL/GenBank/DDBJ databases">
        <title>Genomic comparison of strains in the 'Actinomyces naeslundii' group.</title>
        <authorList>
            <person name="Mughal S.R."/>
            <person name="Do T."/>
            <person name="Gilbert S.C."/>
            <person name="Witherden E.A."/>
            <person name="Didelot X."/>
            <person name="Beighton D."/>
        </authorList>
    </citation>
    <scope>NUCLEOTIDE SEQUENCE [LARGE SCALE GENOMIC DNA]</scope>
    <source>
        <strain evidence="1 2">S64C</strain>
    </source>
</reference>
<dbReference type="Proteomes" id="UP000185736">
    <property type="component" value="Unassembled WGS sequence"/>
</dbReference>
<sequence length="119" mass="12942">MEHLDQILSLKGGQTLPEGAHVVSIKPATNFARVFPGGWGYVIAFTAIDSSIRAYVTERTGDPGELIERYPTALKVEGGLEDIDLSEISDPWNCVLGRANVLLERPLGRGWLVIQGGPR</sequence>
<organism evidence="1 2">
    <name type="scientific">Actinomyces oris</name>
    <dbReference type="NCBI Taxonomy" id="544580"/>
    <lineage>
        <taxon>Bacteria</taxon>
        <taxon>Bacillati</taxon>
        <taxon>Actinomycetota</taxon>
        <taxon>Actinomycetes</taxon>
        <taxon>Actinomycetales</taxon>
        <taxon>Actinomycetaceae</taxon>
        <taxon>Actinomyces</taxon>
    </lineage>
</organism>
<accession>A0A1Q8I1B7</accession>
<evidence type="ECO:0000313" key="2">
    <source>
        <dbReference type="Proteomes" id="UP000185736"/>
    </source>
</evidence>
<protein>
    <submittedName>
        <fullName evidence="1">Uncharacterized protein</fullName>
    </submittedName>
</protein>
<dbReference type="AlphaFoldDB" id="A0A1Q8I1B7"/>
<evidence type="ECO:0000313" key="1">
    <source>
        <dbReference type="EMBL" id="OLL14904.1"/>
    </source>
</evidence>
<gene>
    <name evidence="1" type="ORF">BKH32_06060</name>
</gene>
<proteinExistence type="predicted"/>
<comment type="caution">
    <text evidence="1">The sequence shown here is derived from an EMBL/GenBank/DDBJ whole genome shotgun (WGS) entry which is preliminary data.</text>
</comment>